<gene>
    <name evidence="2" type="ORF">HW554_14255</name>
</gene>
<comment type="caution">
    <text evidence="2">The sequence shown here is derived from an EMBL/GenBank/DDBJ whole genome shotgun (WGS) entry which is preliminary data.</text>
</comment>
<proteinExistence type="predicted"/>
<dbReference type="EMBL" id="JABKAU010000028">
    <property type="protein sequence ID" value="NVO32376.1"/>
    <property type="molecule type" value="Genomic_DNA"/>
</dbReference>
<accession>A0A7Y7PQU7</accession>
<dbReference type="AlphaFoldDB" id="A0A7Y7PQU7"/>
<protein>
    <recommendedName>
        <fullName evidence="1">DUF6985 domain-containing protein</fullName>
    </recommendedName>
</protein>
<dbReference type="RefSeq" id="WP_176909246.1">
    <property type="nucleotide sequence ID" value="NZ_JABKAU010000028.1"/>
</dbReference>
<dbReference type="Pfam" id="PF22481">
    <property type="entry name" value="DUF6985"/>
    <property type="match status" value="1"/>
</dbReference>
<reference evidence="2 3" key="1">
    <citation type="submission" date="2020-05" db="EMBL/GenBank/DDBJ databases">
        <title>Hymenobacter terrestris sp. nov. and Hymenobacter lapidiphilus sp. nov., isolated from regoliths in Antarctica.</title>
        <authorList>
            <person name="Sedlacek I."/>
            <person name="Pantucek R."/>
            <person name="Zeman M."/>
            <person name="Holochova P."/>
            <person name="Kralova S."/>
            <person name="Stankova E."/>
            <person name="Sedo O."/>
            <person name="Micenkova L."/>
            <person name="Svec P."/>
            <person name="Gupta V."/>
            <person name="Sood U."/>
            <person name="Korpole U.S."/>
            <person name="Lal R."/>
        </authorList>
    </citation>
    <scope>NUCLEOTIDE SEQUENCE [LARGE SCALE GENOMIC DNA]</scope>
    <source>
        <strain evidence="2 3">P5342</strain>
    </source>
</reference>
<sequence>MNNWKEYLRFDQFEGLEARVPLSFLQTESPVRLSFGEYAEGEELPPESVAAVDAVLKRLPALEKLVADAAFEHYKMICREFGRIYGEEFVSPKAENELDLQRLYQLRAVYFPEEPEIGRFGLGFTCDWEEEHGFGLQFRSWQIVEVGGDAEAFSFYD</sequence>
<evidence type="ECO:0000313" key="3">
    <source>
        <dbReference type="Proteomes" id="UP000565521"/>
    </source>
</evidence>
<keyword evidence="3" id="KW-1185">Reference proteome</keyword>
<dbReference type="InterPro" id="IPR054254">
    <property type="entry name" value="DUF6985"/>
</dbReference>
<dbReference type="Proteomes" id="UP000565521">
    <property type="component" value="Unassembled WGS sequence"/>
</dbReference>
<feature type="domain" description="DUF6985" evidence="1">
    <location>
        <begin position="16"/>
        <end position="150"/>
    </location>
</feature>
<evidence type="ECO:0000313" key="2">
    <source>
        <dbReference type="EMBL" id="NVO32376.1"/>
    </source>
</evidence>
<name>A0A7Y7PQU7_9BACT</name>
<organism evidence="2 3">
    <name type="scientific">Hymenobacter lapidiphilus</name>
    <dbReference type="NCBI Taxonomy" id="2608003"/>
    <lineage>
        <taxon>Bacteria</taxon>
        <taxon>Pseudomonadati</taxon>
        <taxon>Bacteroidota</taxon>
        <taxon>Cytophagia</taxon>
        <taxon>Cytophagales</taxon>
        <taxon>Hymenobacteraceae</taxon>
        <taxon>Hymenobacter</taxon>
    </lineage>
</organism>
<evidence type="ECO:0000259" key="1">
    <source>
        <dbReference type="Pfam" id="PF22481"/>
    </source>
</evidence>